<reference evidence="3" key="1">
    <citation type="journal article" date="2019" name="Int. J. Syst. Evol. Microbiol.">
        <title>The Global Catalogue of Microorganisms (GCM) 10K type strain sequencing project: providing services to taxonomists for standard genome sequencing and annotation.</title>
        <authorList>
            <consortium name="The Broad Institute Genomics Platform"/>
            <consortium name="The Broad Institute Genome Sequencing Center for Infectious Disease"/>
            <person name="Wu L."/>
            <person name="Ma J."/>
        </authorList>
    </citation>
    <scope>NUCLEOTIDE SEQUENCE [LARGE SCALE GENOMIC DNA]</scope>
    <source>
        <strain evidence="3">CGMCC 1.15795</strain>
    </source>
</reference>
<organism evidence="2 3">
    <name type="scientific">Hymenobacter bucti</name>
    <dbReference type="NCBI Taxonomy" id="1844114"/>
    <lineage>
        <taxon>Bacteria</taxon>
        <taxon>Pseudomonadati</taxon>
        <taxon>Bacteroidota</taxon>
        <taxon>Cytophagia</taxon>
        <taxon>Cytophagales</taxon>
        <taxon>Hymenobacteraceae</taxon>
        <taxon>Hymenobacter</taxon>
    </lineage>
</organism>
<comment type="caution">
    <text evidence="2">The sequence shown here is derived from an EMBL/GenBank/DDBJ whole genome shotgun (WGS) entry which is preliminary data.</text>
</comment>
<evidence type="ECO:0000313" key="3">
    <source>
        <dbReference type="Proteomes" id="UP001597197"/>
    </source>
</evidence>
<dbReference type="Proteomes" id="UP001597197">
    <property type="component" value="Unassembled WGS sequence"/>
</dbReference>
<dbReference type="Pfam" id="PF12867">
    <property type="entry name" value="DinB_2"/>
    <property type="match status" value="1"/>
</dbReference>
<gene>
    <name evidence="2" type="ORF">ACFSDX_24625</name>
</gene>
<keyword evidence="3" id="KW-1185">Reference proteome</keyword>
<dbReference type="InterPro" id="IPR024775">
    <property type="entry name" value="DinB-like"/>
</dbReference>
<sequence length="184" mass="19826">MDPTIEHLSRQFALLTDWYLSVLDGMAPIDGSRVVSAHTNSLEWLAGHLLVTRNRNITRLGGVALELPGADNYVDATAAAPGFRPFDPQRTYPSLATCAAAWQPVSAVFLATLAAADERTRGGVIPLSGPTGGNTVEDLLVAAVLHESFHIGQMSVLRKAFGYPAMYWFRRPAQTPARQLPATA</sequence>
<evidence type="ECO:0000259" key="1">
    <source>
        <dbReference type="Pfam" id="PF12867"/>
    </source>
</evidence>
<dbReference type="SUPFAM" id="SSF109854">
    <property type="entry name" value="DinB/YfiT-like putative metalloenzymes"/>
    <property type="match status" value="1"/>
</dbReference>
<dbReference type="InterPro" id="IPR034660">
    <property type="entry name" value="DinB/YfiT-like"/>
</dbReference>
<dbReference type="EMBL" id="JBHUFD010000019">
    <property type="protein sequence ID" value="MFD1875640.1"/>
    <property type="molecule type" value="Genomic_DNA"/>
</dbReference>
<evidence type="ECO:0000313" key="2">
    <source>
        <dbReference type="EMBL" id="MFD1875640.1"/>
    </source>
</evidence>
<name>A0ABW4R202_9BACT</name>
<proteinExistence type="predicted"/>
<feature type="domain" description="DinB-like" evidence="1">
    <location>
        <begin position="36"/>
        <end position="154"/>
    </location>
</feature>
<protein>
    <submittedName>
        <fullName evidence="2">DinB family protein</fullName>
    </submittedName>
</protein>
<accession>A0ABW4R202</accession>
<dbReference type="Gene3D" id="1.20.120.450">
    <property type="entry name" value="dinb family like domain"/>
    <property type="match status" value="1"/>
</dbReference>
<dbReference type="RefSeq" id="WP_382318545.1">
    <property type="nucleotide sequence ID" value="NZ_JBHUFD010000019.1"/>
</dbReference>